<dbReference type="RefSeq" id="XP_009050121.1">
    <property type="nucleotide sequence ID" value="XM_009051873.1"/>
</dbReference>
<feature type="compositionally biased region" description="Polar residues" evidence="1">
    <location>
        <begin position="72"/>
        <end position="86"/>
    </location>
</feature>
<evidence type="ECO:0000313" key="2">
    <source>
        <dbReference type="EMBL" id="ESO99191.1"/>
    </source>
</evidence>
<feature type="compositionally biased region" description="Basic and acidic residues" evidence="1">
    <location>
        <begin position="91"/>
        <end position="108"/>
    </location>
</feature>
<sequence length="138" mass="16137">MAFKCTEEKCDKCFKFKCECEENFYDTNEGETSELNNINCDKKRELSLSPAETQQEKKHKKQINKDHDSSVRNDATFSKDYSNISPPTEYRTPKRNIENHESECHDSPQSEPEQSMESDESDENGTLIKYKRIPVDKK</sequence>
<protein>
    <submittedName>
        <fullName evidence="2">Uncharacterized protein</fullName>
    </submittedName>
</protein>
<feature type="region of interest" description="Disordered" evidence="1">
    <location>
        <begin position="46"/>
        <end position="138"/>
    </location>
</feature>
<reference evidence="2 3" key="1">
    <citation type="journal article" date="2013" name="Nature">
        <title>Insights into bilaterian evolution from three spiralian genomes.</title>
        <authorList>
            <person name="Simakov O."/>
            <person name="Marletaz F."/>
            <person name="Cho S.J."/>
            <person name="Edsinger-Gonzales E."/>
            <person name="Havlak P."/>
            <person name="Hellsten U."/>
            <person name="Kuo D.H."/>
            <person name="Larsson T."/>
            <person name="Lv J."/>
            <person name="Arendt D."/>
            <person name="Savage R."/>
            <person name="Osoegawa K."/>
            <person name="de Jong P."/>
            <person name="Grimwood J."/>
            <person name="Chapman J.A."/>
            <person name="Shapiro H."/>
            <person name="Aerts A."/>
            <person name="Otillar R.P."/>
            <person name="Terry A.Y."/>
            <person name="Boore J.L."/>
            <person name="Grigoriev I.V."/>
            <person name="Lindberg D.R."/>
            <person name="Seaver E.C."/>
            <person name="Weisblat D.A."/>
            <person name="Putnam N.H."/>
            <person name="Rokhsar D.S."/>
        </authorList>
    </citation>
    <scope>NUCLEOTIDE SEQUENCE [LARGE SCALE GENOMIC DNA]</scope>
</reference>
<dbReference type="AlphaFoldDB" id="V4AZN4"/>
<keyword evidence="3" id="KW-1185">Reference proteome</keyword>
<name>V4AZN4_LOTGI</name>
<accession>V4AZN4</accession>
<dbReference type="KEGG" id="lgi:LOTGIDRAFT_177075"/>
<evidence type="ECO:0000256" key="1">
    <source>
        <dbReference type="SAM" id="MobiDB-lite"/>
    </source>
</evidence>
<gene>
    <name evidence="2" type="ORF">LOTGIDRAFT_177075</name>
</gene>
<proteinExistence type="predicted"/>
<feature type="compositionally biased region" description="Acidic residues" evidence="1">
    <location>
        <begin position="114"/>
        <end position="123"/>
    </location>
</feature>
<evidence type="ECO:0000313" key="3">
    <source>
        <dbReference type="Proteomes" id="UP000030746"/>
    </source>
</evidence>
<dbReference type="GeneID" id="20244181"/>
<organism evidence="2 3">
    <name type="scientific">Lottia gigantea</name>
    <name type="common">Giant owl limpet</name>
    <dbReference type="NCBI Taxonomy" id="225164"/>
    <lineage>
        <taxon>Eukaryota</taxon>
        <taxon>Metazoa</taxon>
        <taxon>Spiralia</taxon>
        <taxon>Lophotrochozoa</taxon>
        <taxon>Mollusca</taxon>
        <taxon>Gastropoda</taxon>
        <taxon>Patellogastropoda</taxon>
        <taxon>Lottioidea</taxon>
        <taxon>Lottiidae</taxon>
        <taxon>Lottia</taxon>
    </lineage>
</organism>
<feature type="non-terminal residue" evidence="2">
    <location>
        <position position="138"/>
    </location>
</feature>
<dbReference type="Proteomes" id="UP000030746">
    <property type="component" value="Unassembled WGS sequence"/>
</dbReference>
<dbReference type="EMBL" id="KB201090">
    <property type="protein sequence ID" value="ESO99191.1"/>
    <property type="molecule type" value="Genomic_DNA"/>
</dbReference>
<dbReference type="CTD" id="20244181"/>